<dbReference type="EMBL" id="JANRHA010000005">
    <property type="protein sequence ID" value="MDG3014738.1"/>
    <property type="molecule type" value="Genomic_DNA"/>
</dbReference>
<feature type="compositionally biased region" description="Low complexity" evidence="2">
    <location>
        <begin position="65"/>
        <end position="88"/>
    </location>
</feature>
<evidence type="ECO:0000256" key="2">
    <source>
        <dbReference type="SAM" id="MobiDB-lite"/>
    </source>
</evidence>
<evidence type="ECO:0000256" key="3">
    <source>
        <dbReference type="SAM" id="Phobius"/>
    </source>
</evidence>
<gene>
    <name evidence="5" type="ORF">NVS88_09235</name>
</gene>
<keyword evidence="3" id="KW-0472">Membrane</keyword>
<dbReference type="RefSeq" id="WP_332519743.1">
    <property type="nucleotide sequence ID" value="NZ_JANRHA010000005.1"/>
</dbReference>
<evidence type="ECO:0000256" key="1">
    <source>
        <dbReference type="ARBA" id="ARBA00022729"/>
    </source>
</evidence>
<dbReference type="Gene3D" id="2.60.40.1240">
    <property type="match status" value="1"/>
</dbReference>
<keyword evidence="6" id="KW-1185">Reference proteome</keyword>
<dbReference type="Proteomes" id="UP001152755">
    <property type="component" value="Unassembled WGS sequence"/>
</dbReference>
<feature type="domain" description="DUF4352" evidence="4">
    <location>
        <begin position="96"/>
        <end position="220"/>
    </location>
</feature>
<dbReference type="InterPro" id="IPR029050">
    <property type="entry name" value="Immunoprotect_excell_Ig-like"/>
</dbReference>
<keyword evidence="3" id="KW-1133">Transmembrane helix</keyword>
<protein>
    <submittedName>
        <fullName evidence="5">DUF4352 domain-containing protein</fullName>
    </submittedName>
</protein>
<organism evidence="5 6">
    <name type="scientific">Speluncibacter jeojiensis</name>
    <dbReference type="NCBI Taxonomy" id="2710754"/>
    <lineage>
        <taxon>Bacteria</taxon>
        <taxon>Bacillati</taxon>
        <taxon>Actinomycetota</taxon>
        <taxon>Actinomycetes</taxon>
        <taxon>Mycobacteriales</taxon>
        <taxon>Speluncibacteraceae</taxon>
        <taxon>Speluncibacter</taxon>
    </lineage>
</organism>
<evidence type="ECO:0000313" key="5">
    <source>
        <dbReference type="EMBL" id="MDG3014738.1"/>
    </source>
</evidence>
<feature type="compositionally biased region" description="Low complexity" evidence="2">
    <location>
        <begin position="1"/>
        <end position="22"/>
    </location>
</feature>
<keyword evidence="3" id="KW-0812">Transmembrane</keyword>
<feature type="region of interest" description="Disordered" evidence="2">
    <location>
        <begin position="1"/>
        <end position="37"/>
    </location>
</feature>
<evidence type="ECO:0000259" key="4">
    <source>
        <dbReference type="Pfam" id="PF11611"/>
    </source>
</evidence>
<dbReference type="InterPro" id="IPR029051">
    <property type="entry name" value="DUF4352"/>
</dbReference>
<accession>A0A9X4RDL5</accession>
<reference evidence="5" key="1">
    <citation type="submission" date="2022-08" db="EMBL/GenBank/DDBJ databases">
        <title>Genome analysis of Corynebacteriales strain.</title>
        <authorList>
            <person name="Lee S.D."/>
        </authorList>
    </citation>
    <scope>NUCLEOTIDE SEQUENCE</scope>
    <source>
        <strain evidence="5">D3-21</strain>
    </source>
</reference>
<dbReference type="Pfam" id="PF11611">
    <property type="entry name" value="DUF4352"/>
    <property type="match status" value="1"/>
</dbReference>
<comment type="caution">
    <text evidence="5">The sequence shown here is derived from an EMBL/GenBank/DDBJ whole genome shotgun (WGS) entry which is preliminary data.</text>
</comment>
<feature type="transmembrane region" description="Helical" evidence="3">
    <location>
        <begin position="40"/>
        <end position="58"/>
    </location>
</feature>
<proteinExistence type="predicted"/>
<keyword evidence="1" id="KW-0732">Signal</keyword>
<name>A0A9X4RDL5_9ACTN</name>
<feature type="region of interest" description="Disordered" evidence="2">
    <location>
        <begin position="58"/>
        <end position="101"/>
    </location>
</feature>
<sequence length="225" mass="23886">MTDPYNPQQQYAQAPQFAQGPQYPVPPQPPVPEKKKRKKWPWILGIVAVVIVIASVSGNSGADKPNTPAGATAPVAGAPEAPDAPAVKPADKPTPGLNTPVRDGKFEFVVTDVQTGLSEVGDNPYLQQKAQGQFVVVTMTVSNTSNKAKSLSPSDQKMYDSQGREFEADPMAAINVGSDVPVWDQINPGNTVTVKAVYDMPVGAVPDHIELHDSMFSGGAKVSLR</sequence>
<evidence type="ECO:0000313" key="6">
    <source>
        <dbReference type="Proteomes" id="UP001152755"/>
    </source>
</evidence>
<dbReference type="AlphaFoldDB" id="A0A9X4RDL5"/>